<dbReference type="STRING" id="646529.Desaci_1282"/>
<dbReference type="KEGG" id="dai:Desaci_1282"/>
<dbReference type="HOGENOM" id="CLU_3006724_0_0_9"/>
<evidence type="ECO:0000313" key="2">
    <source>
        <dbReference type="EMBL" id="AFM40308.1"/>
    </source>
</evidence>
<reference evidence="2 3" key="1">
    <citation type="journal article" date="2012" name="J. Bacteriol.">
        <title>Complete genome sequences of Desulfosporosinus orientis DSM765T, Desulfosporosinus youngiae DSM17734T, Desulfosporosinus meridiei DSM13257T, and Desulfosporosinus acidiphilus DSM22704T.</title>
        <authorList>
            <person name="Pester M."/>
            <person name="Brambilla E."/>
            <person name="Alazard D."/>
            <person name="Rattei T."/>
            <person name="Weinmaier T."/>
            <person name="Han J."/>
            <person name="Lucas S."/>
            <person name="Lapidus A."/>
            <person name="Cheng J.F."/>
            <person name="Goodwin L."/>
            <person name="Pitluck S."/>
            <person name="Peters L."/>
            <person name="Ovchinnikova G."/>
            <person name="Teshima H."/>
            <person name="Detter J.C."/>
            <person name="Han C.S."/>
            <person name="Tapia R."/>
            <person name="Land M.L."/>
            <person name="Hauser L."/>
            <person name="Kyrpides N.C."/>
            <person name="Ivanova N.N."/>
            <person name="Pagani I."/>
            <person name="Huntmann M."/>
            <person name="Wei C.L."/>
            <person name="Davenport K.W."/>
            <person name="Daligault H."/>
            <person name="Chain P.S."/>
            <person name="Chen A."/>
            <person name="Mavromatis K."/>
            <person name="Markowitz V."/>
            <person name="Szeto E."/>
            <person name="Mikhailova N."/>
            <person name="Pati A."/>
            <person name="Wagner M."/>
            <person name="Woyke T."/>
            <person name="Ollivier B."/>
            <person name="Klenk H.P."/>
            <person name="Spring S."/>
            <person name="Loy A."/>
        </authorList>
    </citation>
    <scope>NUCLEOTIDE SEQUENCE [LARGE SCALE GENOMIC DNA]</scope>
    <source>
        <strain evidence="3">DSM 22704 / JCM 16185 / SJ4</strain>
    </source>
</reference>
<feature type="region of interest" description="Disordered" evidence="1">
    <location>
        <begin position="1"/>
        <end position="24"/>
    </location>
</feature>
<dbReference type="AlphaFoldDB" id="I4D3D4"/>
<keyword evidence="3" id="KW-1185">Reference proteome</keyword>
<proteinExistence type="predicted"/>
<protein>
    <submittedName>
        <fullName evidence="2">Uncharacterized protein</fullName>
    </submittedName>
</protein>
<accession>I4D3D4</accession>
<organism evidence="2 3">
    <name type="scientific">Desulfosporosinus acidiphilus (strain DSM 22704 / JCM 16185 / SJ4)</name>
    <dbReference type="NCBI Taxonomy" id="646529"/>
    <lineage>
        <taxon>Bacteria</taxon>
        <taxon>Bacillati</taxon>
        <taxon>Bacillota</taxon>
        <taxon>Clostridia</taxon>
        <taxon>Eubacteriales</taxon>
        <taxon>Desulfitobacteriaceae</taxon>
        <taxon>Desulfosporosinus</taxon>
    </lineage>
</organism>
<evidence type="ECO:0000313" key="3">
    <source>
        <dbReference type="Proteomes" id="UP000002892"/>
    </source>
</evidence>
<name>I4D3D4_DESAJ</name>
<dbReference type="EMBL" id="CP003639">
    <property type="protein sequence ID" value="AFM40308.1"/>
    <property type="molecule type" value="Genomic_DNA"/>
</dbReference>
<evidence type="ECO:0000256" key="1">
    <source>
        <dbReference type="SAM" id="MobiDB-lite"/>
    </source>
</evidence>
<feature type="compositionally biased region" description="Basic and acidic residues" evidence="1">
    <location>
        <begin position="13"/>
        <end position="24"/>
    </location>
</feature>
<gene>
    <name evidence="2" type="ordered locus">Desaci_1282</name>
</gene>
<dbReference type="Proteomes" id="UP000002892">
    <property type="component" value="Chromosome"/>
</dbReference>
<sequence length="56" mass="6770">MNSQQKLSKTSKKNREEHFDQRNHEGYFDLTAFLALERIIDQNRRQPRPVPTRQSK</sequence>